<feature type="chain" id="PRO_5004113143" evidence="2">
    <location>
        <begin position="31"/>
        <end position="226"/>
    </location>
</feature>
<protein>
    <submittedName>
        <fullName evidence="4">Nuclear export factor GLE1 family protein</fullName>
    </submittedName>
</protein>
<dbReference type="AlphaFoldDB" id="N1UT51"/>
<reference evidence="4 5" key="1">
    <citation type="journal article" date="2013" name="Genome Announc.">
        <title>Draft Genome Sequence of Arthrobacter crystallopoietes Strain BAB-32, Revealing Genes for Bioremediation.</title>
        <authorList>
            <person name="Joshi M.N."/>
            <person name="Pandit A.S."/>
            <person name="Sharma A."/>
            <person name="Pandya R.V."/>
            <person name="Desai S.M."/>
            <person name="Saxena A.K."/>
            <person name="Bagatharia S.B."/>
        </authorList>
    </citation>
    <scope>NUCLEOTIDE SEQUENCE [LARGE SCALE GENOMIC DNA]</scope>
    <source>
        <strain evidence="4 5">BAB-32</strain>
    </source>
</reference>
<proteinExistence type="predicted"/>
<evidence type="ECO:0000313" key="4">
    <source>
        <dbReference type="EMBL" id="EMY32230.1"/>
    </source>
</evidence>
<dbReference type="RefSeq" id="WP_005275196.1">
    <property type="nucleotide sequence ID" value="NZ_ANPE02000311.1"/>
</dbReference>
<feature type="non-terminal residue" evidence="4">
    <location>
        <position position="226"/>
    </location>
</feature>
<evidence type="ECO:0000256" key="2">
    <source>
        <dbReference type="SAM" id="SignalP"/>
    </source>
</evidence>
<dbReference type="OrthoDB" id="9810871at2"/>
<accession>N1UT51</accession>
<name>N1UT51_9MICC</name>
<dbReference type="Pfam" id="PF07987">
    <property type="entry name" value="DUF1775"/>
    <property type="match status" value="1"/>
</dbReference>
<dbReference type="Proteomes" id="UP000010729">
    <property type="component" value="Unassembled WGS sequence"/>
</dbReference>
<evidence type="ECO:0000256" key="1">
    <source>
        <dbReference type="SAM" id="MobiDB-lite"/>
    </source>
</evidence>
<feature type="domain" description="YncI copper-binding" evidence="3">
    <location>
        <begin position="31"/>
        <end position="177"/>
    </location>
</feature>
<evidence type="ECO:0000313" key="5">
    <source>
        <dbReference type="Proteomes" id="UP000010729"/>
    </source>
</evidence>
<organism evidence="4 5">
    <name type="scientific">Arthrobacter crystallopoietes BAB-32</name>
    <dbReference type="NCBI Taxonomy" id="1246476"/>
    <lineage>
        <taxon>Bacteria</taxon>
        <taxon>Bacillati</taxon>
        <taxon>Actinomycetota</taxon>
        <taxon>Actinomycetes</taxon>
        <taxon>Micrococcales</taxon>
        <taxon>Micrococcaceae</taxon>
        <taxon>Crystallibacter</taxon>
    </lineage>
</organism>
<evidence type="ECO:0000259" key="3">
    <source>
        <dbReference type="Pfam" id="PF07987"/>
    </source>
</evidence>
<dbReference type="InterPro" id="IPR038507">
    <property type="entry name" value="YcnI-like_sf"/>
</dbReference>
<keyword evidence="5" id="KW-1185">Reference proteome</keyword>
<feature type="region of interest" description="Disordered" evidence="1">
    <location>
        <begin position="182"/>
        <end position="226"/>
    </location>
</feature>
<feature type="compositionally biased region" description="Gly residues" evidence="1">
    <location>
        <begin position="216"/>
        <end position="226"/>
    </location>
</feature>
<dbReference type="InterPro" id="IPR006311">
    <property type="entry name" value="TAT_signal"/>
</dbReference>
<dbReference type="CDD" id="cd08545">
    <property type="entry name" value="YcnI_like"/>
    <property type="match status" value="1"/>
</dbReference>
<feature type="compositionally biased region" description="Low complexity" evidence="1">
    <location>
        <begin position="182"/>
        <end position="199"/>
    </location>
</feature>
<sequence>MNTTRFALRSSLAAAAALGLAGLGAGAASAHVHVNPDSTAAGSSSVLSFDFAHGCGTSPTTEIAITLPDQLDDATPTAHPGWTVEKVTEKLDEPKKAEGGATVTERVSQIVYTAKEPVADGVRDVLQLQVKLPDAAGETLAFPVLQTCEEGWTDWAQVAEEGQDAHSLESPAPTMTLTAAQADGHGHAAAQPAAQEAGATSEAVEASPASSTTSDGGAGVAGWVGL</sequence>
<dbReference type="Gene3D" id="2.60.40.2230">
    <property type="entry name" value="Uncharacterised protein YcnI-like PF07987, DUF1775"/>
    <property type="match status" value="1"/>
</dbReference>
<feature type="signal peptide" evidence="2">
    <location>
        <begin position="1"/>
        <end position="30"/>
    </location>
</feature>
<keyword evidence="2" id="KW-0732">Signal</keyword>
<gene>
    <name evidence="4" type="ORF">D477_021243</name>
</gene>
<comment type="caution">
    <text evidence="4">The sequence shown here is derived from an EMBL/GenBank/DDBJ whole genome shotgun (WGS) entry which is preliminary data.</text>
</comment>
<dbReference type="PROSITE" id="PS51318">
    <property type="entry name" value="TAT"/>
    <property type="match status" value="1"/>
</dbReference>
<dbReference type="InterPro" id="IPR012533">
    <property type="entry name" value="YcnI-copper_dom"/>
</dbReference>
<dbReference type="EMBL" id="ANPE02000311">
    <property type="protein sequence ID" value="EMY32230.1"/>
    <property type="molecule type" value="Genomic_DNA"/>
</dbReference>